<dbReference type="AlphaFoldDB" id="A0A8T2GU55"/>
<dbReference type="Proteomes" id="UP000694240">
    <property type="component" value="Chromosome 1"/>
</dbReference>
<sequence>MMKMEKTYIYKRSGGVERKGSIKTWKTIQNT</sequence>
<protein>
    <submittedName>
        <fullName evidence="1">Uncharacterized protein</fullName>
    </submittedName>
</protein>
<keyword evidence="2" id="KW-1185">Reference proteome</keyword>
<feature type="non-terminal residue" evidence="1">
    <location>
        <position position="31"/>
    </location>
</feature>
<evidence type="ECO:0000313" key="2">
    <source>
        <dbReference type="Proteomes" id="UP000694240"/>
    </source>
</evidence>
<comment type="caution">
    <text evidence="1">The sequence shown here is derived from an EMBL/GenBank/DDBJ whole genome shotgun (WGS) entry which is preliminary data.</text>
</comment>
<organism evidence="1 2">
    <name type="scientific">Arabidopsis thaliana x Arabidopsis arenosa</name>
    <dbReference type="NCBI Taxonomy" id="1240361"/>
    <lineage>
        <taxon>Eukaryota</taxon>
        <taxon>Viridiplantae</taxon>
        <taxon>Streptophyta</taxon>
        <taxon>Embryophyta</taxon>
        <taxon>Tracheophyta</taxon>
        <taxon>Spermatophyta</taxon>
        <taxon>Magnoliopsida</taxon>
        <taxon>eudicotyledons</taxon>
        <taxon>Gunneridae</taxon>
        <taxon>Pentapetalae</taxon>
        <taxon>rosids</taxon>
        <taxon>malvids</taxon>
        <taxon>Brassicales</taxon>
        <taxon>Brassicaceae</taxon>
        <taxon>Camelineae</taxon>
        <taxon>Arabidopsis</taxon>
    </lineage>
</organism>
<evidence type="ECO:0000313" key="1">
    <source>
        <dbReference type="EMBL" id="KAG7650662.1"/>
    </source>
</evidence>
<name>A0A8T2GU55_9BRAS</name>
<reference evidence="1 2" key="1">
    <citation type="submission" date="2020-12" db="EMBL/GenBank/DDBJ databases">
        <title>Concerted genomic and epigenomic changes stabilize Arabidopsis allopolyploids.</title>
        <authorList>
            <person name="Chen Z."/>
        </authorList>
    </citation>
    <scope>NUCLEOTIDE SEQUENCE [LARGE SCALE GENOMIC DNA]</scope>
    <source>
        <strain evidence="1">Allo738</strain>
        <tissue evidence="1">Leaf</tissue>
    </source>
</reference>
<proteinExistence type="predicted"/>
<accession>A0A8T2GU55</accession>
<dbReference type="EMBL" id="JAEFBK010000001">
    <property type="protein sequence ID" value="KAG7650662.1"/>
    <property type="molecule type" value="Genomic_DNA"/>
</dbReference>
<gene>
    <name evidence="1" type="ORF">ISN45_At01g055990</name>
</gene>